<gene>
    <name evidence="8" type="ORF">V6N12_025950</name>
</gene>
<organism evidence="8 9">
    <name type="scientific">Hibiscus sabdariffa</name>
    <name type="common">roselle</name>
    <dbReference type="NCBI Taxonomy" id="183260"/>
    <lineage>
        <taxon>Eukaryota</taxon>
        <taxon>Viridiplantae</taxon>
        <taxon>Streptophyta</taxon>
        <taxon>Embryophyta</taxon>
        <taxon>Tracheophyta</taxon>
        <taxon>Spermatophyta</taxon>
        <taxon>Magnoliopsida</taxon>
        <taxon>eudicotyledons</taxon>
        <taxon>Gunneridae</taxon>
        <taxon>Pentapetalae</taxon>
        <taxon>rosids</taxon>
        <taxon>malvids</taxon>
        <taxon>Malvales</taxon>
        <taxon>Malvaceae</taxon>
        <taxon>Malvoideae</taxon>
        <taxon>Hibiscus</taxon>
    </lineage>
</organism>
<evidence type="ECO:0000313" key="8">
    <source>
        <dbReference type="EMBL" id="KAK8545101.1"/>
    </source>
</evidence>
<feature type="region of interest" description="Disordered" evidence="5">
    <location>
        <begin position="1"/>
        <end position="21"/>
    </location>
</feature>
<evidence type="ECO:0000259" key="7">
    <source>
        <dbReference type="PROSITE" id="PS51999"/>
    </source>
</evidence>
<comment type="caution">
    <text evidence="8">The sequence shown here is derived from an EMBL/GenBank/DDBJ whole genome shotgun (WGS) entry which is preliminary data.</text>
</comment>
<keyword evidence="6" id="KW-0472">Membrane</keyword>
<keyword evidence="3" id="KW-0862">Zinc</keyword>
<dbReference type="Proteomes" id="UP001472677">
    <property type="component" value="Unassembled WGS sequence"/>
</dbReference>
<evidence type="ECO:0000256" key="2">
    <source>
        <dbReference type="ARBA" id="ARBA00022771"/>
    </source>
</evidence>
<keyword evidence="2 4" id="KW-0863">Zinc-finger</keyword>
<feature type="domain" description="GRF-type" evidence="7">
    <location>
        <begin position="31"/>
        <end position="75"/>
    </location>
</feature>
<protein>
    <recommendedName>
        <fullName evidence="7">GRF-type domain-containing protein</fullName>
    </recommendedName>
</protein>
<keyword evidence="1" id="KW-0479">Metal-binding</keyword>
<evidence type="ECO:0000313" key="9">
    <source>
        <dbReference type="Proteomes" id="UP001472677"/>
    </source>
</evidence>
<accession>A0ABR2DRL5</accession>
<keyword evidence="6" id="KW-0812">Transmembrane</keyword>
<dbReference type="PANTHER" id="PTHR33248">
    <property type="entry name" value="ZINC ION-BINDING PROTEIN"/>
    <property type="match status" value="1"/>
</dbReference>
<evidence type="ECO:0000256" key="3">
    <source>
        <dbReference type="ARBA" id="ARBA00022833"/>
    </source>
</evidence>
<sequence>MASSSTSSPRGPQSKEYSSAEREYDGEEVLCNCGDKCPMWTAWKNTEYIGRRFFGCPNYKIKTKKCQFILWVDGILSERATSLIYQLKTENDKLRHSSGSIENVSVEKLKFEMEEMKKEMSMMVETYERRNKKLFRWMVIAWIICVSLIIGSYV</sequence>
<evidence type="ECO:0000256" key="5">
    <source>
        <dbReference type="SAM" id="MobiDB-lite"/>
    </source>
</evidence>
<dbReference type="PROSITE" id="PS51999">
    <property type="entry name" value="ZF_GRF"/>
    <property type="match status" value="1"/>
</dbReference>
<keyword evidence="9" id="KW-1185">Reference proteome</keyword>
<evidence type="ECO:0000256" key="6">
    <source>
        <dbReference type="SAM" id="Phobius"/>
    </source>
</evidence>
<feature type="transmembrane region" description="Helical" evidence="6">
    <location>
        <begin position="134"/>
        <end position="153"/>
    </location>
</feature>
<dbReference type="EMBL" id="JBBPBM010000023">
    <property type="protein sequence ID" value="KAK8545101.1"/>
    <property type="molecule type" value="Genomic_DNA"/>
</dbReference>
<reference evidence="8 9" key="1">
    <citation type="journal article" date="2024" name="G3 (Bethesda)">
        <title>Genome assembly of Hibiscus sabdariffa L. provides insights into metabolisms of medicinal natural products.</title>
        <authorList>
            <person name="Kim T."/>
        </authorList>
    </citation>
    <scope>NUCLEOTIDE SEQUENCE [LARGE SCALE GENOMIC DNA]</scope>
    <source>
        <strain evidence="8">TK-2024</strain>
        <tissue evidence="8">Old leaves</tissue>
    </source>
</reference>
<keyword evidence="6" id="KW-1133">Transmembrane helix</keyword>
<dbReference type="InterPro" id="IPR010666">
    <property type="entry name" value="Znf_GRF"/>
</dbReference>
<dbReference type="Pfam" id="PF06839">
    <property type="entry name" value="Zn_ribbon_GRF"/>
    <property type="match status" value="1"/>
</dbReference>
<evidence type="ECO:0000256" key="1">
    <source>
        <dbReference type="ARBA" id="ARBA00022723"/>
    </source>
</evidence>
<proteinExistence type="predicted"/>
<name>A0ABR2DRL5_9ROSI</name>
<evidence type="ECO:0000256" key="4">
    <source>
        <dbReference type="PROSITE-ProRule" id="PRU01343"/>
    </source>
</evidence>